<evidence type="ECO:0000256" key="2">
    <source>
        <dbReference type="ARBA" id="ARBA00022833"/>
    </source>
</evidence>
<dbReference type="Pfam" id="PF00383">
    <property type="entry name" value="dCMP_cyt_deam_1"/>
    <property type="match status" value="1"/>
</dbReference>
<dbReference type="InterPro" id="IPR016192">
    <property type="entry name" value="APOBEC/CMP_deaminase_Zn-bd"/>
</dbReference>
<keyword evidence="1" id="KW-0479">Metal-binding</keyword>
<dbReference type="CDD" id="cd01285">
    <property type="entry name" value="nucleoside_deaminase"/>
    <property type="match status" value="1"/>
</dbReference>
<reference evidence="4" key="1">
    <citation type="submission" date="2022-08" db="EMBL/GenBank/DDBJ databases">
        <title>A Global Phylogenomic Analysis of the Shiitake Genus Lentinula.</title>
        <authorList>
            <consortium name="DOE Joint Genome Institute"/>
            <person name="Sierra-Patev S."/>
            <person name="Min B."/>
            <person name="Naranjo-Ortiz M."/>
            <person name="Looney B."/>
            <person name="Konkel Z."/>
            <person name="Slot J.C."/>
            <person name="Sakamoto Y."/>
            <person name="Steenwyk J.L."/>
            <person name="Rokas A."/>
            <person name="Carro J."/>
            <person name="Camarero S."/>
            <person name="Ferreira P."/>
            <person name="Molpeceres G."/>
            <person name="Ruiz-Duenas F.J."/>
            <person name="Serrano A."/>
            <person name="Henrissat B."/>
            <person name="Drula E."/>
            <person name="Hughes K.W."/>
            <person name="Mata J.L."/>
            <person name="Ishikawa N.K."/>
            <person name="Vargas-Isla R."/>
            <person name="Ushijima S."/>
            <person name="Smith C.A."/>
            <person name="Ahrendt S."/>
            <person name="Andreopoulos W."/>
            <person name="He G."/>
            <person name="Labutti K."/>
            <person name="Lipzen A."/>
            <person name="Ng V."/>
            <person name="Riley R."/>
            <person name="Sandor L."/>
            <person name="Barry K."/>
            <person name="Martinez A.T."/>
            <person name="Xiao Y."/>
            <person name="Gibbons J.G."/>
            <person name="Terashima K."/>
            <person name="Grigoriev I.V."/>
            <person name="Hibbett D.S."/>
        </authorList>
    </citation>
    <scope>NUCLEOTIDE SEQUENCE</scope>
    <source>
        <strain evidence="4">RHP3577 ss4</strain>
    </source>
</reference>
<gene>
    <name evidence="4" type="ORF">C8R41DRAFT_264208</name>
</gene>
<organism evidence="4 5">
    <name type="scientific">Lentinula lateritia</name>
    <dbReference type="NCBI Taxonomy" id="40482"/>
    <lineage>
        <taxon>Eukaryota</taxon>
        <taxon>Fungi</taxon>
        <taxon>Dikarya</taxon>
        <taxon>Basidiomycota</taxon>
        <taxon>Agaricomycotina</taxon>
        <taxon>Agaricomycetes</taxon>
        <taxon>Agaricomycetidae</taxon>
        <taxon>Agaricales</taxon>
        <taxon>Marasmiineae</taxon>
        <taxon>Omphalotaceae</taxon>
        <taxon>Lentinula</taxon>
    </lineage>
</organism>
<proteinExistence type="predicted"/>
<sequence length="179" mass="19314">MSSIDQVGIQIALTQARKSFNEGGIPIGCSLISVNGAILGAGHNQRIQKSSPTLHGEIAALEDAGRLKAGVYRDAMIYTTLSPCSMCTGAILLYKIPRVVIGENKTFSMGGEDLLRSHGVEVVVLDNEECKKLMAKFISEKPGEWNEDIGEALRLFFSCASSQTRVHIIPPGSALRLRN</sequence>
<keyword evidence="5" id="KW-1185">Reference proteome</keyword>
<evidence type="ECO:0000313" key="4">
    <source>
        <dbReference type="EMBL" id="KAJ4496589.1"/>
    </source>
</evidence>
<dbReference type="PANTHER" id="PTHR11079">
    <property type="entry name" value="CYTOSINE DEAMINASE FAMILY MEMBER"/>
    <property type="match status" value="1"/>
</dbReference>
<accession>A0ABQ8VMZ9</accession>
<dbReference type="Proteomes" id="UP001150217">
    <property type="component" value="Unassembled WGS sequence"/>
</dbReference>
<dbReference type="EMBL" id="JANVFT010000027">
    <property type="protein sequence ID" value="KAJ4496589.1"/>
    <property type="molecule type" value="Genomic_DNA"/>
</dbReference>
<evidence type="ECO:0000313" key="5">
    <source>
        <dbReference type="Proteomes" id="UP001150217"/>
    </source>
</evidence>
<name>A0ABQ8VMZ9_9AGAR</name>
<evidence type="ECO:0000259" key="3">
    <source>
        <dbReference type="PROSITE" id="PS51747"/>
    </source>
</evidence>
<feature type="domain" description="CMP/dCMP-type deaminase" evidence="3">
    <location>
        <begin position="3"/>
        <end position="122"/>
    </location>
</feature>
<dbReference type="SUPFAM" id="SSF53927">
    <property type="entry name" value="Cytidine deaminase-like"/>
    <property type="match status" value="1"/>
</dbReference>
<evidence type="ECO:0000256" key="1">
    <source>
        <dbReference type="ARBA" id="ARBA00022723"/>
    </source>
</evidence>
<dbReference type="PROSITE" id="PS00903">
    <property type="entry name" value="CYT_DCMP_DEAMINASES_1"/>
    <property type="match status" value="1"/>
</dbReference>
<dbReference type="InterPro" id="IPR002125">
    <property type="entry name" value="CMP_dCMP_dom"/>
</dbReference>
<dbReference type="PANTHER" id="PTHR11079:SF190">
    <property type="entry name" value="CYTOSINE DEAMINASE"/>
    <property type="match status" value="1"/>
</dbReference>
<dbReference type="Gene3D" id="3.40.140.10">
    <property type="entry name" value="Cytidine Deaminase, domain 2"/>
    <property type="match status" value="1"/>
</dbReference>
<protein>
    <submittedName>
        <fullName evidence="4">Cytosine deaminase</fullName>
    </submittedName>
</protein>
<dbReference type="InterPro" id="IPR016193">
    <property type="entry name" value="Cytidine_deaminase-like"/>
</dbReference>
<comment type="caution">
    <text evidence="4">The sequence shown here is derived from an EMBL/GenBank/DDBJ whole genome shotgun (WGS) entry which is preliminary data.</text>
</comment>
<keyword evidence="2" id="KW-0862">Zinc</keyword>
<dbReference type="PROSITE" id="PS51747">
    <property type="entry name" value="CYT_DCMP_DEAMINASES_2"/>
    <property type="match status" value="1"/>
</dbReference>